<reference evidence="2" key="1">
    <citation type="submission" date="2021-01" db="EMBL/GenBank/DDBJ databases">
        <title>Adiantum capillus-veneris genome.</title>
        <authorList>
            <person name="Fang Y."/>
            <person name="Liao Q."/>
        </authorList>
    </citation>
    <scope>NUCLEOTIDE SEQUENCE</scope>
    <source>
        <strain evidence="2">H3</strain>
        <tissue evidence="2">Leaf</tissue>
    </source>
</reference>
<dbReference type="Proteomes" id="UP000886520">
    <property type="component" value="Chromosome 17"/>
</dbReference>
<keyword evidence="1" id="KW-1133">Transmembrane helix</keyword>
<comment type="caution">
    <text evidence="2">The sequence shown here is derived from an EMBL/GenBank/DDBJ whole genome shotgun (WGS) entry which is preliminary data.</text>
</comment>
<accession>A0A9D4UHX9</accession>
<dbReference type="AlphaFoldDB" id="A0A9D4UHX9"/>
<keyword evidence="3" id="KW-1185">Reference proteome</keyword>
<evidence type="ECO:0000313" key="3">
    <source>
        <dbReference type="Proteomes" id="UP000886520"/>
    </source>
</evidence>
<gene>
    <name evidence="2" type="ORF">GOP47_0018297</name>
</gene>
<feature type="transmembrane region" description="Helical" evidence="1">
    <location>
        <begin position="156"/>
        <end position="176"/>
    </location>
</feature>
<keyword evidence="1" id="KW-0472">Membrane</keyword>
<dbReference type="EMBL" id="JABFUD020000017">
    <property type="protein sequence ID" value="KAI5067769.1"/>
    <property type="molecule type" value="Genomic_DNA"/>
</dbReference>
<feature type="non-terminal residue" evidence="2">
    <location>
        <position position="1"/>
    </location>
</feature>
<keyword evidence="1" id="KW-0812">Transmembrane</keyword>
<sequence>RGMGDAESRPATERRLPVSSQGLRLACLHGGWGTSAMWAQASAHPATARWQRLTTAVCTGRGGANQENPNQMPKGQPPVLCSFKFLLASGSPLFSLALASPSPSSELCAANLQISKLVSSTHTVASFSLTHRHSGPLLYVVCTDNPSACSKKRLSLSLPFLAVCLLAFVLSLLLSLKLERLQSLSLSLSLSLCAEFWPRSELGYACKALSRALLHFQHFPASNCKQAFVFKRAFVCGSPPPPPPPLSFLSLSLMRTRARVLSHINTKYKGAYILPIVHIVRVLSSKVDYFCCKIAGAATFRC</sequence>
<evidence type="ECO:0000256" key="1">
    <source>
        <dbReference type="SAM" id="Phobius"/>
    </source>
</evidence>
<protein>
    <submittedName>
        <fullName evidence="2">Uncharacterized protein</fullName>
    </submittedName>
</protein>
<organism evidence="2 3">
    <name type="scientific">Adiantum capillus-veneris</name>
    <name type="common">Maidenhair fern</name>
    <dbReference type="NCBI Taxonomy" id="13818"/>
    <lineage>
        <taxon>Eukaryota</taxon>
        <taxon>Viridiplantae</taxon>
        <taxon>Streptophyta</taxon>
        <taxon>Embryophyta</taxon>
        <taxon>Tracheophyta</taxon>
        <taxon>Polypodiopsida</taxon>
        <taxon>Polypodiidae</taxon>
        <taxon>Polypodiales</taxon>
        <taxon>Pteridineae</taxon>
        <taxon>Pteridaceae</taxon>
        <taxon>Vittarioideae</taxon>
        <taxon>Adiantum</taxon>
    </lineage>
</organism>
<proteinExistence type="predicted"/>
<evidence type="ECO:0000313" key="2">
    <source>
        <dbReference type="EMBL" id="KAI5067769.1"/>
    </source>
</evidence>
<name>A0A9D4UHX9_ADICA</name>